<feature type="region of interest" description="Disordered" evidence="2">
    <location>
        <begin position="532"/>
        <end position="570"/>
    </location>
</feature>
<feature type="compositionally biased region" description="Basic and acidic residues" evidence="2">
    <location>
        <begin position="2578"/>
        <end position="2594"/>
    </location>
</feature>
<feature type="region of interest" description="Disordered" evidence="2">
    <location>
        <begin position="2578"/>
        <end position="2599"/>
    </location>
</feature>
<feature type="compositionally biased region" description="Basic residues" evidence="2">
    <location>
        <begin position="1194"/>
        <end position="1204"/>
    </location>
</feature>
<dbReference type="VEuPathDB" id="PlasmoDB:PVW1_050009800"/>
<feature type="compositionally biased region" description="Polar residues" evidence="2">
    <location>
        <begin position="1148"/>
        <end position="1157"/>
    </location>
</feature>
<feature type="compositionally biased region" description="Basic and acidic residues" evidence="2">
    <location>
        <begin position="1232"/>
        <end position="1246"/>
    </location>
</feature>
<feature type="compositionally biased region" description="Polar residues" evidence="2">
    <location>
        <begin position="733"/>
        <end position="743"/>
    </location>
</feature>
<reference evidence="3 4" key="1">
    <citation type="submission" date="2016-07" db="EMBL/GenBank/DDBJ databases">
        <authorList>
            <consortium name="Pathogen Informatics"/>
        </authorList>
    </citation>
    <scope>NUCLEOTIDE SEQUENCE [LARGE SCALE GENOMIC DNA]</scope>
</reference>
<keyword evidence="1" id="KW-0175">Coiled coil</keyword>
<name>A0A1G4GT63_PLAVI</name>
<feature type="coiled-coil region" evidence="1">
    <location>
        <begin position="2282"/>
        <end position="2309"/>
    </location>
</feature>
<feature type="compositionally biased region" description="Polar residues" evidence="2">
    <location>
        <begin position="1908"/>
        <end position="1924"/>
    </location>
</feature>
<feature type="compositionally biased region" description="Basic and acidic residues" evidence="2">
    <location>
        <begin position="631"/>
        <end position="644"/>
    </location>
</feature>
<feature type="compositionally biased region" description="Low complexity" evidence="2">
    <location>
        <begin position="744"/>
        <end position="754"/>
    </location>
</feature>
<dbReference type="VEuPathDB" id="PlasmoDB:PVPAM_050012400"/>
<dbReference type="VEuPathDB" id="PlasmoDB:PVX_088875"/>
<dbReference type="EMBL" id="LT615243">
    <property type="protein sequence ID" value="SCO65777.1"/>
    <property type="molecule type" value="Genomic_DNA"/>
</dbReference>
<feature type="compositionally biased region" description="Polar residues" evidence="2">
    <location>
        <begin position="672"/>
        <end position="685"/>
    </location>
</feature>
<sequence length="2648" mass="298555">MKVGELGKHWFIKPKTHFSDVHGRKCACLDRWNGNVAQLELSTKSGSRKNGENQSDITTGDETDNGATNNFAPNSGIFKSPLCDASNEVGKKTVKRHSSKVNTLQKDGFTKKHPPTEGTTPDNTATYAKNTEKDPLSIFKTESDKILEHIKKWKMKRSVFSKKVHMPDDVGGWEAPSPGVKEVSPNYSNLLRDKKRKKKKTDMCGTLQKKFDNFNSGERAHGNYTNGEKNDSPKNEAHIKGKTAEGGTSHTMATSYNDKVKKNYLKSEEIRFSQKGSCNFNQLGESHIVSGLTMERKLTIPTNIPNTEGLYQNEQINQRKKRKIDTQSNRNALISRTGNCKEVLSSLAALRLKDGSENDAPHSSQIRINQVNCADLPKGHNKDAAFKSDLKWENYIPTSKSADKKGSAKSAKHSHNFYEADGRKANAKGFSTPPNNLYNAKKVTKIGNSQNVHHSATEMLNSGERAIAKRSIQNERRESKTVKSENKKALTDRKVKCELGKSSPHSPEEAAKETPRINQTKYMDNCAITTEKKRGDETSRKTTTRMTHLGETPKSNLEKRPNHNTNLRNEENTFGEANSTKRGIPNGLINLPKTNMLTRSNRTNESEQMGQIKQMANTCKTACFTNKNVHEKTREKNNQREMNKAKPTINDTAVQPFWDEKKKLGERKNARQPPSKSTQMDTNKNTKMIFSSSITEAPIYNQHGTNLKVPEGMTDGHNHASGEPEIFSHENHSPCSSGRTGYASSVSSPGNNSSECPLMDEGRKETRSPKRSNYKSQESLLYELIHTKDNKRRIKQFIEQSEGRQNACKIFCSEDPPNKSGTIEANTNAVNVKTTRMNAPPGNCPNEVAPNDQQDKSQKSTSNGQKDHLRKSHETLLYELINANDNKRRIKQFIEKSEQLEKEDQHAGGKFSTHICSTGRSTNKVKPPNEIADQFTSGRKTPQEGDAQKKGQQIGTPVERCPNRGEKEKRIHLSASGQIKRHGGNQERRREGEHERKHESLLYELLNKKDNREKIINFLKRSSGQESSPRFRETVKIMPRRLEAPPPLPSHSSSAKAPTAKCILPKWKFTRACKTVASKNAPKYPILRKYHNTYASQNKMKAVATKTQSAKEIKQTESSTANEKIRNGYKLMANKKGETKLPHVQSFDAPQQVSSRNPLDRDTNKGKDTQRRQIITPKRGERDYLTSAKLKSGTTKHHLPKRPKGITIKPVHVKDKNESKKNIHSNTLTIKKSVDNRPIKRTHAEAASKGPVPSHVQKGQSKMENSHRTATIQVKIKKCPSIQQAIPSQSEQKTKGEVPQEQKNSKEVAEKTLQRDKKQSVQKGTIKKDHTKHKVSTTTGRGEKKRKLLSSAEVNTRVKARKLQIDMIPKKISKKLIYTNWGDKFEQNGQSGTNEEGEIVNCSSNVKVATCRGTTPSVVNPLKKLNTECTHILLGKISKTHFTNAKEEATFCMFNKDAQNNSPNKETQMSFSLYVSTPIVNPPVGQHLFRALSNRMHNLLTTAHLNEVLPFDELKKKKLAKKQDSISHEGEYTYPSSAAEVITKMKTMLSIHFYKTEWTNCVKKWTTMTVQYLEIYHWSGKKSNRVVMHRQTICLNRVEEVKLMHPVKLHLANVDASTKEECKEPSTWLQAEVQSNQYTTGRVKNEDFNVESMGWENQISHRTIFLTDLLLKCTINRIIMSREKGKEGKKKEQLKWSHYLAAAGSTKPTCTQRTIPNRTFTAGSMKPIGGRHLCTWELPRIGKNIPFEESKRKIAPAKCSVMDYQITTLDMDNKLASDKAQTKEMCANVERKRNKLVLAKRKNYELGGVIPLVQEETDARITTQGGLPHVDDEKGRMACLTDGNIKDTKKDVPTIKRIIREGFAEGKGTLIIEDLKKGSQQIETGTPVQLRSGIPFELQNGDQVQLQSGNPVQLQNGDPTQLPHSNDKRTTNQTTQPPRGDIEKEIFTIKQLIKEILTEMKNGLVKEAKTKKSKNSKREKSRLKEVNRNAGIKNVNKRGSKQKKGKDIFIEKVKEKDINVTASVRRMEPSSLEVERVMNALEKGCVMGISIEEYVESSTREVTSVSDVSGESEVLVGAELSGADDAMMLEDVLFRNYVIVGQAVSDETVATMVEGVHDQGNVMLMENASGHLDVVVVDDASREILPMMVEEASRESFPMMEDEDREIFPMMDNVGRESFPMMVEDDGRDILPMMVEEASMEIFPMIEDASGEILPMMVEDVCGEIFPMLVNTPCQTAAPPVDDRQRQIEVADPVDELISELEDDEPSGENKEEDTPCRDAKREEIRQEIKKLIEMVKELKREYTKEMQKDCSQNDREKEKWMITYSGEENGKTQMIDLPFAEEGAMLEDSPTDILTLQMEGEKTEKEFQNGMIKDREGEESYQPDMNKIATTPPEQINLKQKKKSCNDLDIAQGDNATTHSSRQACTKKKNRFNERVKLKLMMRESLKMSNSNEAKMKERKEKEKLKQIIKDILNAETIRRFLNDRAAENDLHEDPRRSSPHVRAEGECVNVCGEAVACVKVATCAEPSTRAKKATFAHWAAKGVNPLGANPPSQNAQKFQLGEDICDKVDLRTPNDACGERPVKGKESAKEEIPNDYSSAKLERSEKIKKLMSSKRVTLNENLAMKRAFFNARKKPSRENIADDFFC</sequence>
<feature type="compositionally biased region" description="Basic and acidic residues" evidence="2">
    <location>
        <begin position="1212"/>
        <end position="1221"/>
    </location>
</feature>
<feature type="compositionally biased region" description="Polar residues" evidence="2">
    <location>
        <begin position="117"/>
        <end position="128"/>
    </location>
</feature>
<feature type="compositionally biased region" description="Basic and acidic residues" evidence="2">
    <location>
        <begin position="1292"/>
        <end position="1319"/>
    </location>
</feature>
<dbReference type="Proteomes" id="UP000196402">
    <property type="component" value="Chromosome 5"/>
</dbReference>
<feature type="compositionally biased region" description="Basic and acidic residues" evidence="2">
    <location>
        <begin position="961"/>
        <end position="971"/>
    </location>
</feature>
<feature type="compositionally biased region" description="Basic and acidic residues" evidence="2">
    <location>
        <begin position="1158"/>
        <end position="1171"/>
    </location>
</feature>
<feature type="compositionally biased region" description="Basic and acidic residues" evidence="2">
    <location>
        <begin position="658"/>
        <end position="669"/>
    </location>
</feature>
<feature type="region of interest" description="Disordered" evidence="2">
    <location>
        <begin position="96"/>
        <end position="128"/>
    </location>
</feature>
<feature type="compositionally biased region" description="Basic and acidic residues" evidence="2">
    <location>
        <begin position="2268"/>
        <end position="2280"/>
    </location>
</feature>
<feature type="compositionally biased region" description="Basic and acidic residues" evidence="2">
    <location>
        <begin position="714"/>
        <end position="732"/>
    </location>
</feature>
<feature type="region of interest" description="Disordered" evidence="2">
    <location>
        <begin position="2259"/>
        <end position="2280"/>
    </location>
</feature>
<feature type="region of interest" description="Disordered" evidence="2">
    <location>
        <begin position="704"/>
        <end position="775"/>
    </location>
</feature>
<evidence type="ECO:0000256" key="2">
    <source>
        <dbReference type="SAM" id="MobiDB-lite"/>
    </source>
</evidence>
<feature type="region of interest" description="Disordered" evidence="2">
    <location>
        <begin position="214"/>
        <end position="254"/>
    </location>
</feature>
<gene>
    <name evidence="3" type="ORF">PVT01_050008000</name>
</gene>
<evidence type="ECO:0000313" key="3">
    <source>
        <dbReference type="EMBL" id="SCO65777.1"/>
    </source>
</evidence>
<dbReference type="VEuPathDB" id="PlasmoDB:PVP01_0504900"/>
<protein>
    <submittedName>
        <fullName evidence="3">Uncharacterized protein</fullName>
    </submittedName>
</protein>
<accession>A0A1G4GT63</accession>
<feature type="region of interest" description="Disordered" evidence="2">
    <location>
        <begin position="43"/>
        <end position="73"/>
    </location>
</feature>
<feature type="region of interest" description="Disordered" evidence="2">
    <location>
        <begin position="1140"/>
        <end position="1269"/>
    </location>
</feature>
<organism evidence="3 4">
    <name type="scientific">Plasmodium vivax</name>
    <name type="common">malaria parasite P. vivax</name>
    <dbReference type="NCBI Taxonomy" id="5855"/>
    <lineage>
        <taxon>Eukaryota</taxon>
        <taxon>Sar</taxon>
        <taxon>Alveolata</taxon>
        <taxon>Apicomplexa</taxon>
        <taxon>Aconoidasida</taxon>
        <taxon>Haemosporida</taxon>
        <taxon>Plasmodiidae</taxon>
        <taxon>Plasmodium</taxon>
        <taxon>Plasmodium (Plasmodium)</taxon>
    </lineage>
</organism>
<feature type="compositionally biased region" description="Basic and acidic residues" evidence="2">
    <location>
        <begin position="984"/>
        <end position="997"/>
    </location>
</feature>
<feature type="region of interest" description="Disordered" evidence="2">
    <location>
        <begin position="836"/>
        <end position="871"/>
    </location>
</feature>
<feature type="region of interest" description="Disordered" evidence="2">
    <location>
        <begin position="900"/>
        <end position="997"/>
    </location>
</feature>
<feature type="compositionally biased region" description="Polar residues" evidence="2">
    <location>
        <begin position="1257"/>
        <end position="1269"/>
    </location>
</feature>
<evidence type="ECO:0000256" key="1">
    <source>
        <dbReference type="SAM" id="Coils"/>
    </source>
</evidence>
<feature type="compositionally biased region" description="Polar residues" evidence="2">
    <location>
        <begin position="914"/>
        <end position="924"/>
    </location>
</feature>
<feature type="region of interest" description="Disordered" evidence="2">
    <location>
        <begin position="1908"/>
        <end position="1943"/>
    </location>
</feature>
<feature type="compositionally biased region" description="Basic and acidic residues" evidence="2">
    <location>
        <begin position="228"/>
        <end position="243"/>
    </location>
</feature>
<proteinExistence type="predicted"/>
<feature type="region of interest" description="Disordered" evidence="2">
    <location>
        <begin position="631"/>
        <end position="685"/>
    </location>
</feature>
<dbReference type="eggNOG" id="ENOG502TN03">
    <property type="taxonomic scope" value="Eukaryota"/>
</dbReference>
<evidence type="ECO:0000313" key="4">
    <source>
        <dbReference type="Proteomes" id="UP000196402"/>
    </source>
</evidence>
<feature type="region of interest" description="Disordered" evidence="2">
    <location>
        <begin position="1283"/>
        <end position="1345"/>
    </location>
</feature>